<feature type="region of interest" description="Disordered" evidence="1">
    <location>
        <begin position="228"/>
        <end position="252"/>
    </location>
</feature>
<protein>
    <submittedName>
        <fullName evidence="2">Uncharacterized protein</fullName>
    </submittedName>
</protein>
<dbReference type="Proteomes" id="UP000230002">
    <property type="component" value="Unassembled WGS sequence"/>
</dbReference>
<dbReference type="AlphaFoldDB" id="A0A2G8SBW6"/>
<dbReference type="OrthoDB" id="3266220at2759"/>
<organism evidence="2 3">
    <name type="scientific">Ganoderma sinense ZZ0214-1</name>
    <dbReference type="NCBI Taxonomy" id="1077348"/>
    <lineage>
        <taxon>Eukaryota</taxon>
        <taxon>Fungi</taxon>
        <taxon>Dikarya</taxon>
        <taxon>Basidiomycota</taxon>
        <taxon>Agaricomycotina</taxon>
        <taxon>Agaricomycetes</taxon>
        <taxon>Polyporales</taxon>
        <taxon>Polyporaceae</taxon>
        <taxon>Ganoderma</taxon>
    </lineage>
</organism>
<comment type="caution">
    <text evidence="2">The sequence shown here is derived from an EMBL/GenBank/DDBJ whole genome shotgun (WGS) entry which is preliminary data.</text>
</comment>
<sequence length="252" mass="27795">MPFPASLWFCGMRTTDLRPSRRRDSRGRCKAPDRLLWISCLYIRGRNGLQLPNWTPIEPNLNLPIIRSATLAFTSATSASHNRSCGCGQMFNQDASSNDKDLLRPSLRSKVSALGAALKSQKRNAIVPSAPQSECSTLVDFAIEDVLLKEDSAVEFETEDYMLDADNSAWATGKFSISPSPKKHKAARATVTVPPSQTHVLDSENTAWATARPTASQPVTKSRTRFFGSGRPALRAPGVEPEYLDPEDRAWM</sequence>
<gene>
    <name evidence="2" type="ORF">GSI_05955</name>
</gene>
<keyword evidence="3" id="KW-1185">Reference proteome</keyword>
<name>A0A2G8SBW6_9APHY</name>
<proteinExistence type="predicted"/>
<evidence type="ECO:0000256" key="1">
    <source>
        <dbReference type="SAM" id="MobiDB-lite"/>
    </source>
</evidence>
<reference evidence="2 3" key="1">
    <citation type="journal article" date="2015" name="Sci. Rep.">
        <title>Chromosome-level genome map provides insights into diverse defense mechanisms in the medicinal fungus Ganoderma sinense.</title>
        <authorList>
            <person name="Zhu Y."/>
            <person name="Xu J."/>
            <person name="Sun C."/>
            <person name="Zhou S."/>
            <person name="Xu H."/>
            <person name="Nelson D.R."/>
            <person name="Qian J."/>
            <person name="Song J."/>
            <person name="Luo H."/>
            <person name="Xiang L."/>
            <person name="Li Y."/>
            <person name="Xu Z."/>
            <person name="Ji A."/>
            <person name="Wang L."/>
            <person name="Lu S."/>
            <person name="Hayward A."/>
            <person name="Sun W."/>
            <person name="Li X."/>
            <person name="Schwartz D.C."/>
            <person name="Wang Y."/>
            <person name="Chen S."/>
        </authorList>
    </citation>
    <scope>NUCLEOTIDE SEQUENCE [LARGE SCALE GENOMIC DNA]</scope>
    <source>
        <strain evidence="2 3">ZZ0214-1</strain>
    </source>
</reference>
<dbReference type="EMBL" id="AYKW01000012">
    <property type="protein sequence ID" value="PIL31257.1"/>
    <property type="molecule type" value="Genomic_DNA"/>
</dbReference>
<accession>A0A2G8SBW6</accession>
<evidence type="ECO:0000313" key="3">
    <source>
        <dbReference type="Proteomes" id="UP000230002"/>
    </source>
</evidence>
<evidence type="ECO:0000313" key="2">
    <source>
        <dbReference type="EMBL" id="PIL31257.1"/>
    </source>
</evidence>